<comment type="caution">
    <text evidence="2">The sequence shown here is derived from an EMBL/GenBank/DDBJ whole genome shotgun (WGS) entry which is preliminary data.</text>
</comment>
<protein>
    <recommendedName>
        <fullName evidence="1">Flp pilus assembly protein RcpC/CpaB domain-containing protein</fullName>
    </recommendedName>
</protein>
<dbReference type="RefSeq" id="WP_035948914.1">
    <property type="nucleotide sequence ID" value="NZ_BMEA01000002.1"/>
</dbReference>
<evidence type="ECO:0000313" key="3">
    <source>
        <dbReference type="Proteomes" id="UP000628079"/>
    </source>
</evidence>
<gene>
    <name evidence="2" type="ORF">GCM10011314_25790</name>
</gene>
<organism evidence="2 3">
    <name type="scientific">Knoellia flava</name>
    <dbReference type="NCBI Taxonomy" id="913969"/>
    <lineage>
        <taxon>Bacteria</taxon>
        <taxon>Bacillati</taxon>
        <taxon>Actinomycetota</taxon>
        <taxon>Actinomycetes</taxon>
        <taxon>Micrococcales</taxon>
        <taxon>Intrasporangiaceae</taxon>
        <taxon>Knoellia</taxon>
    </lineage>
</organism>
<accession>A0A8H9FV64</accession>
<sequence>MGKRILAIAAATVIALVGAVLVLLYARGADSRAVAAVGPADVYVSSAMIPAGTSVKEAVRTKLLVQTKTAARALPAGAMTSVTPENESLLALTDIPPGQYVLNTAFGETVIGDKAIQVPAGKLAVSVQLSDPARVGNFVTPGSMLTIFASYKLKQLDTSEQSKVFNEQDVQGTSVLLDNIQVIGMGNTALQAGQQGTQVAADGEAPAPAPQAPSFLVTLAVTPEQATKLVHGINQYVLYAGLRGAEVKVDPKLSVNDITIAQAIK</sequence>
<dbReference type="EMBL" id="BMEA01000002">
    <property type="protein sequence ID" value="GGB84948.1"/>
    <property type="molecule type" value="Genomic_DNA"/>
</dbReference>
<feature type="domain" description="Flp pilus assembly protein RcpC/CpaB" evidence="1">
    <location>
        <begin position="116"/>
        <end position="231"/>
    </location>
</feature>
<proteinExistence type="predicted"/>
<name>A0A8H9FV64_9MICO</name>
<evidence type="ECO:0000313" key="2">
    <source>
        <dbReference type="EMBL" id="GGB84948.1"/>
    </source>
</evidence>
<evidence type="ECO:0000259" key="1">
    <source>
        <dbReference type="Pfam" id="PF16976"/>
    </source>
</evidence>
<dbReference type="Proteomes" id="UP000628079">
    <property type="component" value="Unassembled WGS sequence"/>
</dbReference>
<dbReference type="AlphaFoldDB" id="A0A8H9FV64"/>
<dbReference type="InterPro" id="IPR031571">
    <property type="entry name" value="RcpC_dom"/>
</dbReference>
<dbReference type="Pfam" id="PF16976">
    <property type="entry name" value="RcpC"/>
    <property type="match status" value="1"/>
</dbReference>
<reference evidence="2" key="2">
    <citation type="submission" date="2020-09" db="EMBL/GenBank/DDBJ databases">
        <authorList>
            <person name="Sun Q."/>
            <person name="Zhou Y."/>
        </authorList>
    </citation>
    <scope>NUCLEOTIDE SEQUENCE</scope>
    <source>
        <strain evidence="2">CGMCC 1.10749</strain>
    </source>
</reference>
<reference evidence="2" key="1">
    <citation type="journal article" date="2014" name="Int. J. Syst. Evol. Microbiol.">
        <title>Complete genome sequence of Corynebacterium casei LMG S-19264T (=DSM 44701T), isolated from a smear-ripened cheese.</title>
        <authorList>
            <consortium name="US DOE Joint Genome Institute (JGI-PGF)"/>
            <person name="Walter F."/>
            <person name="Albersmeier A."/>
            <person name="Kalinowski J."/>
            <person name="Ruckert C."/>
        </authorList>
    </citation>
    <scope>NUCLEOTIDE SEQUENCE</scope>
    <source>
        <strain evidence="2">CGMCC 1.10749</strain>
    </source>
</reference>